<keyword evidence="3" id="KW-1185">Reference proteome</keyword>
<evidence type="ECO:0000313" key="3">
    <source>
        <dbReference type="Proteomes" id="UP001316803"/>
    </source>
</evidence>
<organism evidence="2 3">
    <name type="scientific">Knufia fluminis</name>
    <dbReference type="NCBI Taxonomy" id="191047"/>
    <lineage>
        <taxon>Eukaryota</taxon>
        <taxon>Fungi</taxon>
        <taxon>Dikarya</taxon>
        <taxon>Ascomycota</taxon>
        <taxon>Pezizomycotina</taxon>
        <taxon>Eurotiomycetes</taxon>
        <taxon>Chaetothyriomycetidae</taxon>
        <taxon>Chaetothyriales</taxon>
        <taxon>Trichomeriaceae</taxon>
        <taxon>Knufia</taxon>
    </lineage>
</organism>
<feature type="compositionally biased region" description="Basic and acidic residues" evidence="1">
    <location>
        <begin position="336"/>
        <end position="350"/>
    </location>
</feature>
<proteinExistence type="predicted"/>
<accession>A0AAN8IH58</accession>
<comment type="caution">
    <text evidence="2">The sequence shown here is derived from an EMBL/GenBank/DDBJ whole genome shotgun (WGS) entry which is preliminary data.</text>
</comment>
<sequence>MQQFYDVIEKALDYQKQCRKWAEVPRSQLEGCDFVSLARKEDPIMPSMSTLLSIGKGWVDLARAIGVVTFFGEGFGEMLKPEAHTCTPLPCNRFYIAITTSDIQKIMTMNRCNPSSTPRLISQSPSIIWHSQVCSLAPCGCEMMGGTRHIHSVVQVMWLKDFAGLLPESSEKLDFQKHKHGAIIFGHNDTVRHHMADVGPPILGIAPDPTRELELFEDSGIESSLSEVIEGTSPISIAPSLHDSTIATSTTPESRGQSYGNSNINGGHAVYGNIIGNVFVSQYYATASNQTGISQDKPRSRSTRIRQSVRSQRHPEKWALRSKMLEQGLPVQELDRAEAARQNRQRERTRQQAAHSK</sequence>
<name>A0AAN8IH58_9EURO</name>
<dbReference type="Proteomes" id="UP001316803">
    <property type="component" value="Unassembled WGS sequence"/>
</dbReference>
<gene>
    <name evidence="2" type="ORF">OHC33_011236</name>
</gene>
<dbReference type="AlphaFoldDB" id="A0AAN8IH58"/>
<dbReference type="EMBL" id="JAKLMC020000076">
    <property type="protein sequence ID" value="KAK5947737.1"/>
    <property type="molecule type" value="Genomic_DNA"/>
</dbReference>
<feature type="region of interest" description="Disordered" evidence="1">
    <location>
        <begin position="290"/>
        <end position="321"/>
    </location>
</feature>
<evidence type="ECO:0000256" key="1">
    <source>
        <dbReference type="SAM" id="MobiDB-lite"/>
    </source>
</evidence>
<reference evidence="2 3" key="1">
    <citation type="submission" date="2022-12" db="EMBL/GenBank/DDBJ databases">
        <title>Genomic features and morphological characterization of a novel Knufia sp. strain isolated from spacecraft assembly facility.</title>
        <authorList>
            <person name="Teixeira M."/>
            <person name="Chander A.M."/>
            <person name="Stajich J.E."/>
            <person name="Venkateswaran K."/>
        </authorList>
    </citation>
    <scope>NUCLEOTIDE SEQUENCE [LARGE SCALE GENOMIC DNA]</scope>
    <source>
        <strain evidence="2 3">FJI-L2-BK-P2</strain>
    </source>
</reference>
<evidence type="ECO:0000313" key="2">
    <source>
        <dbReference type="EMBL" id="KAK5947737.1"/>
    </source>
</evidence>
<feature type="compositionally biased region" description="Polar residues" evidence="1">
    <location>
        <begin position="242"/>
        <end position="261"/>
    </location>
</feature>
<feature type="region of interest" description="Disordered" evidence="1">
    <location>
        <begin position="236"/>
        <end position="261"/>
    </location>
</feature>
<protein>
    <submittedName>
        <fullName evidence="2">Uncharacterized protein</fullName>
    </submittedName>
</protein>
<feature type="region of interest" description="Disordered" evidence="1">
    <location>
        <begin position="336"/>
        <end position="357"/>
    </location>
</feature>